<organism evidence="2 3">
    <name type="scientific">Orientia tsutsugamushi</name>
    <name type="common">Rickettsia tsutsugamushi</name>
    <dbReference type="NCBI Taxonomy" id="784"/>
    <lineage>
        <taxon>Bacteria</taxon>
        <taxon>Pseudomonadati</taxon>
        <taxon>Pseudomonadota</taxon>
        <taxon>Alphaproteobacteria</taxon>
        <taxon>Rickettsiales</taxon>
        <taxon>Rickettsiaceae</taxon>
        <taxon>Rickettsieae</taxon>
        <taxon>Orientia</taxon>
    </lineage>
</organism>
<reference evidence="3" key="1">
    <citation type="submission" date="2018-03" db="EMBL/GenBank/DDBJ databases">
        <authorList>
            <person name="Batty M. E."/>
            <person name="Batty M E."/>
        </authorList>
    </citation>
    <scope>NUCLEOTIDE SEQUENCE [LARGE SCALE GENOMIC DNA]</scope>
</reference>
<evidence type="ECO:0000313" key="3">
    <source>
        <dbReference type="Proteomes" id="UP000244889"/>
    </source>
</evidence>
<dbReference type="Pfam" id="PF04754">
    <property type="entry name" value="Transposase_31"/>
    <property type="match status" value="1"/>
</dbReference>
<dbReference type="InterPro" id="IPR006842">
    <property type="entry name" value="Transposase_31"/>
</dbReference>
<evidence type="ECO:0000313" key="2">
    <source>
        <dbReference type="EMBL" id="SPM44530.1"/>
    </source>
</evidence>
<protein>
    <submittedName>
        <fullName evidence="2">Transposase</fullName>
    </submittedName>
</protein>
<gene>
    <name evidence="2" type="ORF">FPW1038_01076</name>
</gene>
<name>A0A2R8EZC6_ORITS</name>
<feature type="domain" description="Transposase (putative) YhgA-like" evidence="1">
    <location>
        <begin position="6"/>
        <end position="39"/>
    </location>
</feature>
<dbReference type="EMBL" id="OOHR01000002">
    <property type="protein sequence ID" value="SPM44530.1"/>
    <property type="molecule type" value="Genomic_DNA"/>
</dbReference>
<sequence>MSENLKHDGLFKDLMNDPKAALDFTNDFLPNEVKNILDLIL</sequence>
<dbReference type="Proteomes" id="UP000244889">
    <property type="component" value="Unassembled WGS sequence"/>
</dbReference>
<accession>A0A2R8EZC6</accession>
<evidence type="ECO:0000259" key="1">
    <source>
        <dbReference type="Pfam" id="PF04754"/>
    </source>
</evidence>
<proteinExistence type="predicted"/>
<dbReference type="AlphaFoldDB" id="A0A2R8EZC6"/>